<dbReference type="InterPro" id="IPR000073">
    <property type="entry name" value="AB_hydrolase_1"/>
</dbReference>
<dbReference type="EMBL" id="CP027753">
    <property type="protein sequence ID" value="AZE49471.1"/>
    <property type="molecule type" value="Genomic_DNA"/>
</dbReference>
<evidence type="ECO:0000313" key="2">
    <source>
        <dbReference type="EMBL" id="AZE49471.1"/>
    </source>
</evidence>
<reference evidence="2 3" key="1">
    <citation type="submission" date="2018-03" db="EMBL/GenBank/DDBJ databases">
        <title>Diversity of phytobeneficial traits revealed by whole-genome analysis of worldwide-isolated phenazine-producing Pseudomonas spp.</title>
        <authorList>
            <person name="Biessy A."/>
            <person name="Novinscak A."/>
            <person name="Blom J."/>
            <person name="Leger G."/>
            <person name="Thomashow L.S."/>
            <person name="Cazorla F.M."/>
            <person name="Josic D."/>
            <person name="Filion M."/>
        </authorList>
    </citation>
    <scope>NUCLEOTIDE SEQUENCE [LARGE SCALE GENOMIC DNA]</scope>
    <source>
        <strain evidence="2 3">B25</strain>
    </source>
</reference>
<sequence length="234" mass="26086">MILPGWSNDGDRLWQYQIQQLAEQYDVETIVVSNQSNASDMADEVLRRAPETFILLGHSLGGFIAQHVAIKAPERVERLILVGTFPGNVPDEQRTFFKQGMLEPLREGAIPEDYWQTLNPSCVDPERAEDGVLLAKMAAGQNLSCESLINQTNVLISAQDISEKLPAADMPTLIIYGAQDQLFSKAMQELMLDKLPNATLEVVEDCGHMPSIERPMTVTKLLVSWLASDKNTFR</sequence>
<evidence type="ECO:0000313" key="3">
    <source>
        <dbReference type="Proteomes" id="UP000268048"/>
    </source>
</evidence>
<dbReference type="Pfam" id="PF12697">
    <property type="entry name" value="Abhydrolase_6"/>
    <property type="match status" value="1"/>
</dbReference>
<dbReference type="PANTHER" id="PTHR43798">
    <property type="entry name" value="MONOACYLGLYCEROL LIPASE"/>
    <property type="match status" value="1"/>
</dbReference>
<gene>
    <name evidence="2" type="ORF">C4K04_3801</name>
</gene>
<evidence type="ECO:0000259" key="1">
    <source>
        <dbReference type="Pfam" id="PF12697"/>
    </source>
</evidence>
<dbReference type="InterPro" id="IPR050266">
    <property type="entry name" value="AB_hydrolase_sf"/>
</dbReference>
<proteinExistence type="predicted"/>
<dbReference type="InterPro" id="IPR029058">
    <property type="entry name" value="AB_hydrolase_fold"/>
</dbReference>
<organism evidence="2 3">
    <name type="scientific">Pseudomonas chlororaphis</name>
    <dbReference type="NCBI Taxonomy" id="587753"/>
    <lineage>
        <taxon>Bacteria</taxon>
        <taxon>Pseudomonadati</taxon>
        <taxon>Pseudomonadota</taxon>
        <taxon>Gammaproteobacteria</taxon>
        <taxon>Pseudomonadales</taxon>
        <taxon>Pseudomonadaceae</taxon>
        <taxon>Pseudomonas</taxon>
    </lineage>
</organism>
<feature type="domain" description="AB hydrolase-1" evidence="1">
    <location>
        <begin position="39"/>
        <end position="215"/>
    </location>
</feature>
<accession>A0A3G7TRH2</accession>
<dbReference type="Proteomes" id="UP000268048">
    <property type="component" value="Chromosome"/>
</dbReference>
<dbReference type="AlphaFoldDB" id="A0A3G7TRH2"/>
<dbReference type="PRINTS" id="PR00111">
    <property type="entry name" value="ABHYDROLASE"/>
</dbReference>
<dbReference type="Gene3D" id="3.40.50.1820">
    <property type="entry name" value="alpha/beta hydrolase"/>
    <property type="match status" value="1"/>
</dbReference>
<name>A0A3G7TRH2_9PSED</name>
<protein>
    <recommendedName>
        <fullName evidence="1">AB hydrolase-1 domain-containing protein</fullName>
    </recommendedName>
</protein>
<dbReference type="SUPFAM" id="SSF53474">
    <property type="entry name" value="alpha/beta-Hydrolases"/>
    <property type="match status" value="1"/>
</dbReference>